<dbReference type="AlphaFoldDB" id="A0A8S0W3J1"/>
<gene>
    <name evidence="1" type="ORF">AAE3_LOCUS3118</name>
</gene>
<comment type="caution">
    <text evidence="1">The sequence shown here is derived from an EMBL/GenBank/DDBJ whole genome shotgun (WGS) entry which is preliminary data.</text>
</comment>
<dbReference type="Proteomes" id="UP000467700">
    <property type="component" value="Unassembled WGS sequence"/>
</dbReference>
<organism evidence="1 2">
    <name type="scientific">Cyclocybe aegerita</name>
    <name type="common">Black poplar mushroom</name>
    <name type="synonym">Agrocybe aegerita</name>
    <dbReference type="NCBI Taxonomy" id="1973307"/>
    <lineage>
        <taxon>Eukaryota</taxon>
        <taxon>Fungi</taxon>
        <taxon>Dikarya</taxon>
        <taxon>Basidiomycota</taxon>
        <taxon>Agaricomycotina</taxon>
        <taxon>Agaricomycetes</taxon>
        <taxon>Agaricomycetidae</taxon>
        <taxon>Agaricales</taxon>
        <taxon>Agaricineae</taxon>
        <taxon>Bolbitiaceae</taxon>
        <taxon>Cyclocybe</taxon>
    </lineage>
</organism>
<keyword evidence="2" id="KW-1185">Reference proteome</keyword>
<proteinExistence type="predicted"/>
<evidence type="ECO:0000313" key="1">
    <source>
        <dbReference type="EMBL" id="CAA7260994.1"/>
    </source>
</evidence>
<evidence type="ECO:0000313" key="2">
    <source>
        <dbReference type="Proteomes" id="UP000467700"/>
    </source>
</evidence>
<name>A0A8S0W3J1_CYCAE</name>
<protein>
    <submittedName>
        <fullName evidence="1">Uncharacterized protein</fullName>
    </submittedName>
</protein>
<reference evidence="1 2" key="1">
    <citation type="submission" date="2020-01" db="EMBL/GenBank/DDBJ databases">
        <authorList>
            <person name="Gupta K D."/>
        </authorList>
    </citation>
    <scope>NUCLEOTIDE SEQUENCE [LARGE SCALE GENOMIC DNA]</scope>
</reference>
<dbReference type="EMBL" id="CACVBS010000031">
    <property type="protein sequence ID" value="CAA7260994.1"/>
    <property type="molecule type" value="Genomic_DNA"/>
</dbReference>
<dbReference type="OrthoDB" id="3218112at2759"/>
<accession>A0A8S0W3J1</accession>
<sequence>MLSIPQGDRAQDHDGAPYVEFPDSPEDVATFLSFMYQPFTNPLKDTDPDLAFKMFGVMKLADKFMVDALKQMIVDRLRRDWPRSLKEWDEKQDVWEQNKSSVGAFAYPEPASAIRLARAFDSDPPLLNPVMFYALSCRDPIVDYGEPQAQGNVEMGARWVLVSHQDRNKIERGRRAILRFIFVGLSQYKLQCGQKDQSAECSEFFAESMDDIHQEFALKFDPLMLLRNYIGRTEVLNIEGGPVRACGRECIKGRDYVFRELRTAIFSRLSQFFADMQ</sequence>